<organism evidence="1 2">
    <name type="scientific">Suillus discolor</name>
    <dbReference type="NCBI Taxonomy" id="1912936"/>
    <lineage>
        <taxon>Eukaryota</taxon>
        <taxon>Fungi</taxon>
        <taxon>Dikarya</taxon>
        <taxon>Basidiomycota</taxon>
        <taxon>Agaricomycotina</taxon>
        <taxon>Agaricomycetes</taxon>
        <taxon>Agaricomycetidae</taxon>
        <taxon>Boletales</taxon>
        <taxon>Suillineae</taxon>
        <taxon>Suillaceae</taxon>
        <taxon>Suillus</taxon>
    </lineage>
</organism>
<reference evidence="1" key="1">
    <citation type="journal article" date="2020" name="New Phytol.">
        <title>Comparative genomics reveals dynamic genome evolution in host specialist ectomycorrhizal fungi.</title>
        <authorList>
            <person name="Lofgren L.A."/>
            <person name="Nguyen N.H."/>
            <person name="Vilgalys R."/>
            <person name="Ruytinx J."/>
            <person name="Liao H.L."/>
            <person name="Branco S."/>
            <person name="Kuo A."/>
            <person name="LaButti K."/>
            <person name="Lipzen A."/>
            <person name="Andreopoulos W."/>
            <person name="Pangilinan J."/>
            <person name="Riley R."/>
            <person name="Hundley H."/>
            <person name="Na H."/>
            <person name="Barry K."/>
            <person name="Grigoriev I.V."/>
            <person name="Stajich J.E."/>
            <person name="Kennedy P.G."/>
        </authorList>
    </citation>
    <scope>NUCLEOTIDE SEQUENCE</scope>
    <source>
        <strain evidence="1">FC423</strain>
    </source>
</reference>
<name>A0A9P7F2Q6_9AGAM</name>
<evidence type="ECO:0000313" key="1">
    <source>
        <dbReference type="EMBL" id="KAG2104752.1"/>
    </source>
</evidence>
<keyword evidence="2" id="KW-1185">Reference proteome</keyword>
<accession>A0A9P7F2Q6</accession>
<dbReference type="AlphaFoldDB" id="A0A9P7F2Q6"/>
<dbReference type="EMBL" id="JABBWM010000040">
    <property type="protein sequence ID" value="KAG2104752.1"/>
    <property type="molecule type" value="Genomic_DNA"/>
</dbReference>
<proteinExistence type="predicted"/>
<protein>
    <submittedName>
        <fullName evidence="1">Uncharacterized protein</fullName>
    </submittedName>
</protein>
<sequence>MGRKAKYFTFEEKSAAARRHKASYARSEQGKIVRQAQNACAYAKCHGRCGPHNISGDLHDPHTSSLIRCSTFSLPDSYLFHQSLARFDLIDQSDLLQWDKAPPYDSPAPPDSPEEDRFMQNLLDVMHGRHLRAERESHTHRTAMYSMGEISKVLKEIREVHQQLVTGLDELHARVSNLQACTRHKVMVECYRQWVA</sequence>
<dbReference type="GeneID" id="64704004"/>
<dbReference type="Proteomes" id="UP000823399">
    <property type="component" value="Unassembled WGS sequence"/>
</dbReference>
<dbReference type="OrthoDB" id="2663472at2759"/>
<comment type="caution">
    <text evidence="1">The sequence shown here is derived from an EMBL/GenBank/DDBJ whole genome shotgun (WGS) entry which is preliminary data.</text>
</comment>
<gene>
    <name evidence="1" type="ORF">F5147DRAFT_775573</name>
</gene>
<evidence type="ECO:0000313" key="2">
    <source>
        <dbReference type="Proteomes" id="UP000823399"/>
    </source>
</evidence>
<dbReference type="RefSeq" id="XP_041291051.1">
    <property type="nucleotide sequence ID" value="XM_041441745.1"/>
</dbReference>